<feature type="compositionally biased region" description="Acidic residues" evidence="1">
    <location>
        <begin position="147"/>
        <end position="156"/>
    </location>
</feature>
<evidence type="ECO:0000256" key="1">
    <source>
        <dbReference type="SAM" id="MobiDB-lite"/>
    </source>
</evidence>
<protein>
    <submittedName>
        <fullName evidence="2">Uncharacterized protein</fullName>
    </submittedName>
</protein>
<feature type="compositionally biased region" description="Polar residues" evidence="1">
    <location>
        <begin position="740"/>
        <end position="752"/>
    </location>
</feature>
<name>A0ABY6HSB8_9ARCH</name>
<feature type="compositionally biased region" description="Acidic residues" evidence="1">
    <location>
        <begin position="74"/>
        <end position="88"/>
    </location>
</feature>
<feature type="compositionally biased region" description="Polar residues" evidence="1">
    <location>
        <begin position="204"/>
        <end position="213"/>
    </location>
</feature>
<feature type="region of interest" description="Disordered" evidence="1">
    <location>
        <begin position="571"/>
        <end position="592"/>
    </location>
</feature>
<feature type="compositionally biased region" description="Acidic residues" evidence="1">
    <location>
        <begin position="686"/>
        <end position="695"/>
    </location>
</feature>
<feature type="compositionally biased region" description="Acidic residues" evidence="1">
    <location>
        <begin position="1"/>
        <end position="29"/>
    </location>
</feature>
<feature type="compositionally biased region" description="Low complexity" evidence="1">
    <location>
        <begin position="980"/>
        <end position="998"/>
    </location>
</feature>
<evidence type="ECO:0000313" key="2">
    <source>
        <dbReference type="EMBL" id="UYP46404.1"/>
    </source>
</evidence>
<proteinExistence type="predicted"/>
<feature type="compositionally biased region" description="Acidic residues" evidence="1">
    <location>
        <begin position="604"/>
        <end position="626"/>
    </location>
</feature>
<dbReference type="Proteomes" id="UP001208689">
    <property type="component" value="Chromosome"/>
</dbReference>
<feature type="compositionally biased region" description="Acidic residues" evidence="1">
    <location>
        <begin position="48"/>
        <end position="66"/>
    </location>
</feature>
<dbReference type="EMBL" id="CP104013">
    <property type="protein sequence ID" value="UYP46404.1"/>
    <property type="molecule type" value="Genomic_DNA"/>
</dbReference>
<feature type="region of interest" description="Disordered" evidence="1">
    <location>
        <begin position="1"/>
        <end position="279"/>
    </location>
</feature>
<feature type="compositionally biased region" description="Acidic residues" evidence="1">
    <location>
        <begin position="107"/>
        <end position="122"/>
    </location>
</feature>
<evidence type="ECO:0000313" key="3">
    <source>
        <dbReference type="Proteomes" id="UP001208689"/>
    </source>
</evidence>
<feature type="region of interest" description="Disordered" evidence="1">
    <location>
        <begin position="968"/>
        <end position="1004"/>
    </location>
</feature>
<organism evidence="2 3">
    <name type="scientific">Candidatus Lokiarchaeum ossiferum</name>
    <dbReference type="NCBI Taxonomy" id="2951803"/>
    <lineage>
        <taxon>Archaea</taxon>
        <taxon>Promethearchaeati</taxon>
        <taxon>Promethearchaeota</taxon>
        <taxon>Promethearchaeia</taxon>
        <taxon>Promethearchaeales</taxon>
        <taxon>Promethearchaeaceae</taxon>
        <taxon>Candidatus Lokiarchaeum</taxon>
    </lineage>
</organism>
<feature type="compositionally biased region" description="Polar residues" evidence="1">
    <location>
        <begin position="126"/>
        <end position="146"/>
    </location>
</feature>
<accession>A0ABY6HSB8</accession>
<keyword evidence="3" id="KW-1185">Reference proteome</keyword>
<feature type="compositionally biased region" description="Acidic residues" evidence="1">
    <location>
        <begin position="182"/>
        <end position="195"/>
    </location>
</feature>
<gene>
    <name evidence="2" type="ORF">NEF87_002689</name>
</gene>
<feature type="region of interest" description="Disordered" evidence="1">
    <location>
        <begin position="604"/>
        <end position="647"/>
    </location>
</feature>
<feature type="region of interest" description="Disordered" evidence="1">
    <location>
        <begin position="308"/>
        <end position="335"/>
    </location>
</feature>
<feature type="compositionally biased region" description="Low complexity" evidence="1">
    <location>
        <begin position="93"/>
        <end position="106"/>
    </location>
</feature>
<feature type="region of interest" description="Disordered" evidence="1">
    <location>
        <begin position="673"/>
        <end position="709"/>
    </location>
</feature>
<reference evidence="2" key="1">
    <citation type="submission" date="2022-09" db="EMBL/GenBank/DDBJ databases">
        <title>Actin cytoskeleton and complex cell architecture in an #Asgard archaeon.</title>
        <authorList>
            <person name="Ponce Toledo R.I."/>
            <person name="Schleper C."/>
            <person name="Rodrigues Oliveira T."/>
            <person name="Wollweber F."/>
            <person name="Xu J."/>
            <person name="Rittmann S."/>
            <person name="Klingl A."/>
            <person name="Pilhofer M."/>
        </authorList>
    </citation>
    <scope>NUCLEOTIDE SEQUENCE</scope>
    <source>
        <strain evidence="2">B-35</strain>
    </source>
</reference>
<feature type="compositionally biased region" description="Basic and acidic residues" evidence="1">
    <location>
        <begin position="30"/>
        <end position="47"/>
    </location>
</feature>
<feature type="region of interest" description="Disordered" evidence="1">
    <location>
        <begin position="740"/>
        <end position="811"/>
    </location>
</feature>
<sequence>MTQDIENEIEEENDEKEEEKEEEESDEKVEEERDEKVEEERDEKVEEERDENTEEGNDQNNEEDNDEKINETPDSSEDSQETSDDEGEKNEGPLELLEPSEPSDPSEAQEDVSSEDDSEIADGNDFQDTTEPGSLISDSENVTNGDNESEDEENLLPDETIASDSDEIEDNSDSQFNSSEESIPESEEIPAEFEDSTSHDDSVENSVDNTDNENLLVPEDSSDLEYLPANDPELTSDIETSAESDSWNDFLPAEDLGMAGDDFPHEADTDDPSSELFPGEDLLLDSEEGMVMIQLPPELDSLSLEDLENLSESDSTTTSGDWIPISFGDDPDNPEGELLLQGELSEASFDPLEEEMQMSWEDVEATLEDMTSSSDLPEILIEEDIFPEFPEISDILYDLEPNVNHGDVSLEDLLQEEILDPNLPTEISALEDPLAPMSLPLEVDSYDLIIDPELEQYFEFPFDETQLDEPMIKNDENFAPNEFLEDPSTLNEHPILVDPPPLNPEIDSESLIPIEINSDEIFFPNTTDKDQSDVLEDFTIENLSTDDISSIPELVDPKENAVDETHFLSALHEGDKQDCEDSTSSPISDLHDDEVIIEPEEFEIDDISTLESNMDSDSDAFVESEDDSRQQRVSENTYGPSDGYEDFLSLESPSVTQSEEIYSELDSDLQITSPEIDETSLRDIEPPFEDIDSPLEEDHLLNPPNSEDIDQFSALYDSEASTTAPTQSYTEFFGDKCSETSKPNISPSSPVLTSSECEEETEEVSEKKTNEGNGEEYTENTVNHESNAETCDPPVSTSDHPPSDPLPSDQHGLQMYLRTFNSLNLPRKQLLDTLYALLHTLFPSHNSFLDLSAQELLSFLNTLQLTLTHVTFRVFMDLLRDYRHFLHKIRQKHIFQSHKRRQRQKMRFITYQPPIPEDEWEELQESSESTAIAFYSPYLPFMPYMTFQPQMSFALSRSPSLSRSLYFTAAGTSSPPSDPSPSKTSASSPSQPSDDSLPAEPCLDSSSADPELLTLLESLEGPLISPFARVSTLEDVQTFDLSTFLHSLMEKTLRSQSHTSPSAYFEAMKQKAFQHYCHSHPYIYLSQQAKSSRQPVILYETSYPANEALILTYFMESLHLPYDEACRLLHEWKTGKIRLSSSTPYGPLPDFAVPLSIAGTVAFQSVTIGSQGSHPPIFKSNALPHLEYLKELLDARFTFKSFLESRHNKIQQMGWFQDVYTMVRNIAYVACTAWCTKSLKTLARWNLVKSIQNYVTKLRTKPPLHDLWIAVNHILHAGLLLEHYGFVTRTQILEQIFTSSALHDLLPGRSDTRQDWLSANLETLVALSPQWRVLSPPEKSLIQTTLGDGSSDITTAVYANLRHPLHLPFWKPFLLFFELLRKIFRLGTPEAFGSLIKNTTTKKNSATALFPLLPASTASLTSNRPTTVVTGIINDFFKIYLSLSTPLFSVKDTQSLFVKPTRSPRYFSCPVPQQTLALDVFLQFFCHLFFRGNWTIFNTWHRYATRQFYQGGIEPFSGNFLTYSQLLELLSAQLDRRTLLTRYFTIEGKLTKVIADSFFERDILDDLKIIEPSLRSIQARETFNKILRHDSINVKYQMDQGDGKGKTTRKAILDIGATFKIKKQLWGLLLECLGFKAKFKGKLYALKKELQLLAYLACGFAPLYIPYDDSTTRRFYFNQTKDEKFVQNVRYIGIKAPLLSRYQFKKLLVALSLSQMSLIDTLRHLSDTSYYEKWKFNSKKGAKEIQVRLGLIVNNSYVEEIITSDGKINPKAINSKMLTWWINFLRMNKKFINKKLNLAWIHLHFKNWLEEYNKKHDV</sequence>